<feature type="region of interest" description="Disordered" evidence="1">
    <location>
        <begin position="37"/>
        <end position="62"/>
    </location>
</feature>
<gene>
    <name evidence="2" type="ORF">LIPSTDRAFT_103254</name>
</gene>
<protein>
    <submittedName>
        <fullName evidence="2">Uncharacterized protein</fullName>
    </submittedName>
</protein>
<proteinExistence type="predicted"/>
<organism evidence="2 3">
    <name type="scientific">Lipomyces starkeyi NRRL Y-11557</name>
    <dbReference type="NCBI Taxonomy" id="675824"/>
    <lineage>
        <taxon>Eukaryota</taxon>
        <taxon>Fungi</taxon>
        <taxon>Dikarya</taxon>
        <taxon>Ascomycota</taxon>
        <taxon>Saccharomycotina</taxon>
        <taxon>Lipomycetes</taxon>
        <taxon>Lipomycetales</taxon>
        <taxon>Lipomycetaceae</taxon>
        <taxon>Lipomyces</taxon>
    </lineage>
</organism>
<accession>A0A1E3QCA9</accession>
<keyword evidence="3" id="KW-1185">Reference proteome</keyword>
<dbReference type="AlphaFoldDB" id="A0A1E3QCA9"/>
<evidence type="ECO:0000256" key="1">
    <source>
        <dbReference type="SAM" id="MobiDB-lite"/>
    </source>
</evidence>
<name>A0A1E3QCA9_LIPST</name>
<dbReference type="EMBL" id="KV454291">
    <property type="protein sequence ID" value="ODQ75208.1"/>
    <property type="molecule type" value="Genomic_DNA"/>
</dbReference>
<reference evidence="2 3" key="1">
    <citation type="journal article" date="2016" name="Proc. Natl. Acad. Sci. U.S.A.">
        <title>Comparative genomics of biotechnologically important yeasts.</title>
        <authorList>
            <person name="Riley R."/>
            <person name="Haridas S."/>
            <person name="Wolfe K.H."/>
            <person name="Lopes M.R."/>
            <person name="Hittinger C.T."/>
            <person name="Goeker M."/>
            <person name="Salamov A.A."/>
            <person name="Wisecaver J.H."/>
            <person name="Long T.M."/>
            <person name="Calvey C.H."/>
            <person name="Aerts A.L."/>
            <person name="Barry K.W."/>
            <person name="Choi C."/>
            <person name="Clum A."/>
            <person name="Coughlan A.Y."/>
            <person name="Deshpande S."/>
            <person name="Douglass A.P."/>
            <person name="Hanson S.J."/>
            <person name="Klenk H.-P."/>
            <person name="LaButti K.M."/>
            <person name="Lapidus A."/>
            <person name="Lindquist E.A."/>
            <person name="Lipzen A.M."/>
            <person name="Meier-Kolthoff J.P."/>
            <person name="Ohm R.A."/>
            <person name="Otillar R.P."/>
            <person name="Pangilinan J.L."/>
            <person name="Peng Y."/>
            <person name="Rokas A."/>
            <person name="Rosa C.A."/>
            <person name="Scheuner C."/>
            <person name="Sibirny A.A."/>
            <person name="Slot J.C."/>
            <person name="Stielow J.B."/>
            <person name="Sun H."/>
            <person name="Kurtzman C.P."/>
            <person name="Blackwell M."/>
            <person name="Grigoriev I.V."/>
            <person name="Jeffries T.W."/>
        </authorList>
    </citation>
    <scope>NUCLEOTIDE SEQUENCE [LARGE SCALE GENOMIC DNA]</scope>
    <source>
        <strain evidence="2 3">NRRL Y-11557</strain>
    </source>
</reference>
<evidence type="ECO:0000313" key="3">
    <source>
        <dbReference type="Proteomes" id="UP000094385"/>
    </source>
</evidence>
<dbReference type="Proteomes" id="UP000094385">
    <property type="component" value="Unassembled WGS sequence"/>
</dbReference>
<sequence length="62" mass="7098">MSRYDRNKKGLVLNSFGLVVKREEYLANLEELKMNDNRARAESESEEQAIQVAEHTGASNKE</sequence>
<evidence type="ECO:0000313" key="2">
    <source>
        <dbReference type="EMBL" id="ODQ75208.1"/>
    </source>
</evidence>